<evidence type="ECO:0000313" key="3">
    <source>
        <dbReference type="Proteomes" id="UP000289738"/>
    </source>
</evidence>
<organism evidence="2 3">
    <name type="scientific">Arachis hypogaea</name>
    <name type="common">Peanut</name>
    <dbReference type="NCBI Taxonomy" id="3818"/>
    <lineage>
        <taxon>Eukaryota</taxon>
        <taxon>Viridiplantae</taxon>
        <taxon>Streptophyta</taxon>
        <taxon>Embryophyta</taxon>
        <taxon>Tracheophyta</taxon>
        <taxon>Spermatophyta</taxon>
        <taxon>Magnoliopsida</taxon>
        <taxon>eudicotyledons</taxon>
        <taxon>Gunneridae</taxon>
        <taxon>Pentapetalae</taxon>
        <taxon>rosids</taxon>
        <taxon>fabids</taxon>
        <taxon>Fabales</taxon>
        <taxon>Fabaceae</taxon>
        <taxon>Papilionoideae</taxon>
        <taxon>50 kb inversion clade</taxon>
        <taxon>dalbergioids sensu lato</taxon>
        <taxon>Dalbergieae</taxon>
        <taxon>Pterocarpus clade</taxon>
        <taxon>Arachis</taxon>
    </lineage>
</organism>
<reference evidence="2 3" key="1">
    <citation type="submission" date="2019-01" db="EMBL/GenBank/DDBJ databases">
        <title>Sequencing of cultivated peanut Arachis hypogaea provides insights into genome evolution and oil improvement.</title>
        <authorList>
            <person name="Chen X."/>
        </authorList>
    </citation>
    <scope>NUCLEOTIDE SEQUENCE [LARGE SCALE GENOMIC DNA]</scope>
    <source>
        <strain evidence="3">cv. Fuhuasheng</strain>
        <tissue evidence="2">Leaves</tissue>
    </source>
</reference>
<dbReference type="InterPro" id="IPR019557">
    <property type="entry name" value="AminoTfrase-like_pln_mobile"/>
</dbReference>
<dbReference type="InterPro" id="IPR044824">
    <property type="entry name" value="MAIN-like"/>
</dbReference>
<dbReference type="Pfam" id="PF10536">
    <property type="entry name" value="PMD"/>
    <property type="match status" value="1"/>
</dbReference>
<dbReference type="Proteomes" id="UP000289738">
    <property type="component" value="Chromosome B09"/>
</dbReference>
<protein>
    <recommendedName>
        <fullName evidence="1">Aminotransferase-like plant mobile domain-containing protein</fullName>
    </recommendedName>
</protein>
<comment type="caution">
    <text evidence="2">The sequence shown here is derived from an EMBL/GenBank/DDBJ whole genome shotgun (WGS) entry which is preliminary data.</text>
</comment>
<evidence type="ECO:0000313" key="2">
    <source>
        <dbReference type="EMBL" id="RYQ89604.1"/>
    </source>
</evidence>
<name>A0A444XIV9_ARAHY</name>
<accession>A0A444XIV9</accession>
<keyword evidence="3" id="KW-1185">Reference proteome</keyword>
<dbReference type="PANTHER" id="PTHR46033">
    <property type="entry name" value="PROTEIN MAIN-LIKE 2"/>
    <property type="match status" value="1"/>
</dbReference>
<proteinExistence type="predicted"/>
<dbReference type="AlphaFoldDB" id="A0A444XIV9"/>
<dbReference type="PANTHER" id="PTHR46033:SF8">
    <property type="entry name" value="PROTEIN MAINTENANCE OF MERISTEMS-LIKE"/>
    <property type="match status" value="1"/>
</dbReference>
<dbReference type="EMBL" id="SDMP01000019">
    <property type="protein sequence ID" value="RYQ89604.1"/>
    <property type="molecule type" value="Genomic_DNA"/>
</dbReference>
<dbReference type="GO" id="GO:0010073">
    <property type="term" value="P:meristem maintenance"/>
    <property type="evidence" value="ECO:0007669"/>
    <property type="project" value="InterPro"/>
</dbReference>
<gene>
    <name evidence="2" type="ORF">Ahy_B09g096160</name>
</gene>
<sequence length="155" mass="17677">MARQAENDGDINRLNETSHYAGTADFERPRVLLSRRVSHTLPPPDVIVPYLDEAGFGDTVPLRDFTFDNSLISALVERWRPETHTFHLLWGEVTITLQDVAYHLGIRAHGNLVGGAFVTLVGGMARRHDPWWSSCLVPGLRWRHSRLRRGRSRSR</sequence>
<feature type="domain" description="Aminotransferase-like plant mobile" evidence="1">
    <location>
        <begin position="55"/>
        <end position="113"/>
    </location>
</feature>
<evidence type="ECO:0000259" key="1">
    <source>
        <dbReference type="Pfam" id="PF10536"/>
    </source>
</evidence>